<feature type="domain" description="DUF4440" evidence="1">
    <location>
        <begin position="12"/>
        <end position="117"/>
    </location>
</feature>
<dbReference type="Gene3D" id="3.10.450.50">
    <property type="match status" value="1"/>
</dbReference>
<dbReference type="InterPro" id="IPR032710">
    <property type="entry name" value="NTF2-like_dom_sf"/>
</dbReference>
<dbReference type="SUPFAM" id="SSF54427">
    <property type="entry name" value="NTF2-like"/>
    <property type="match status" value="1"/>
</dbReference>
<keyword evidence="3" id="KW-1185">Reference proteome</keyword>
<sequence length="133" mass="14469">MGRETKQAENDVLAVEAVRLQAMLDGDVKTLARITGADYVHVESSGQLRSKTDFLAGFTNGEYRFIAFVIDENAVNVLGSAAVVTGRYHNVIETPGGVQPVKHARHMRVYALRDGQWINIAHQATALPDGPPV</sequence>
<name>A0ABV2ICY4_9HYPH</name>
<dbReference type="RefSeq" id="WP_354434656.1">
    <property type="nucleotide sequence ID" value="NZ_JBEPLY010000009.1"/>
</dbReference>
<protein>
    <recommendedName>
        <fullName evidence="1">DUF4440 domain-containing protein</fullName>
    </recommendedName>
</protein>
<proteinExistence type="predicted"/>
<organism evidence="2 3">
    <name type="scientific">Martelella mangrovi</name>
    <dbReference type="NCBI Taxonomy" id="1397477"/>
    <lineage>
        <taxon>Bacteria</taxon>
        <taxon>Pseudomonadati</taxon>
        <taxon>Pseudomonadota</taxon>
        <taxon>Alphaproteobacteria</taxon>
        <taxon>Hyphomicrobiales</taxon>
        <taxon>Aurantimonadaceae</taxon>
        <taxon>Martelella</taxon>
    </lineage>
</organism>
<dbReference type="Proteomes" id="UP001549164">
    <property type="component" value="Unassembled WGS sequence"/>
</dbReference>
<evidence type="ECO:0000313" key="3">
    <source>
        <dbReference type="Proteomes" id="UP001549164"/>
    </source>
</evidence>
<dbReference type="InterPro" id="IPR027843">
    <property type="entry name" value="DUF4440"/>
</dbReference>
<comment type="caution">
    <text evidence="2">The sequence shown here is derived from an EMBL/GenBank/DDBJ whole genome shotgun (WGS) entry which is preliminary data.</text>
</comment>
<reference evidence="2 3" key="1">
    <citation type="submission" date="2024-06" db="EMBL/GenBank/DDBJ databases">
        <title>Genomic Encyclopedia of Type Strains, Phase IV (KMG-IV): sequencing the most valuable type-strain genomes for metagenomic binning, comparative biology and taxonomic classification.</title>
        <authorList>
            <person name="Goeker M."/>
        </authorList>
    </citation>
    <scope>NUCLEOTIDE SEQUENCE [LARGE SCALE GENOMIC DNA]</scope>
    <source>
        <strain evidence="2 3">DSM 28102</strain>
    </source>
</reference>
<gene>
    <name evidence="2" type="ORF">ABID12_002728</name>
</gene>
<accession>A0ABV2ICY4</accession>
<evidence type="ECO:0000259" key="1">
    <source>
        <dbReference type="Pfam" id="PF14534"/>
    </source>
</evidence>
<evidence type="ECO:0000313" key="2">
    <source>
        <dbReference type="EMBL" id="MET3600777.1"/>
    </source>
</evidence>
<dbReference type="Pfam" id="PF14534">
    <property type="entry name" value="DUF4440"/>
    <property type="match status" value="1"/>
</dbReference>
<dbReference type="EMBL" id="JBEPLY010000009">
    <property type="protein sequence ID" value="MET3600777.1"/>
    <property type="molecule type" value="Genomic_DNA"/>
</dbReference>